<dbReference type="GO" id="GO:0050660">
    <property type="term" value="F:flavin adenine dinucleotide binding"/>
    <property type="evidence" value="ECO:0007669"/>
    <property type="project" value="InterPro"/>
</dbReference>
<dbReference type="AlphaFoldDB" id="A0A917Z6Y2"/>
<keyword evidence="17" id="KW-1185">Reference proteome</keyword>
<evidence type="ECO:0000259" key="14">
    <source>
        <dbReference type="Pfam" id="PF02771"/>
    </source>
</evidence>
<evidence type="ECO:0000259" key="13">
    <source>
        <dbReference type="Pfam" id="PF02770"/>
    </source>
</evidence>
<dbReference type="InterPro" id="IPR006091">
    <property type="entry name" value="Acyl-CoA_Oxase/DH_mid-dom"/>
</dbReference>
<evidence type="ECO:0000313" key="17">
    <source>
        <dbReference type="Proteomes" id="UP000599578"/>
    </source>
</evidence>
<dbReference type="InterPro" id="IPR050741">
    <property type="entry name" value="Acyl-CoA_dehydrogenase"/>
</dbReference>
<dbReference type="GO" id="GO:0070991">
    <property type="term" value="F:medium-chain fatty acyl-CoA dehydrogenase activity"/>
    <property type="evidence" value="ECO:0007669"/>
    <property type="project" value="UniProtKB-EC"/>
</dbReference>
<dbReference type="GO" id="GO:0033539">
    <property type="term" value="P:fatty acid beta-oxidation using acyl-CoA dehydrogenase"/>
    <property type="evidence" value="ECO:0007669"/>
    <property type="project" value="InterPro"/>
</dbReference>
<dbReference type="EC" id="1.3.8.8" evidence="5"/>
<evidence type="ECO:0000259" key="15">
    <source>
        <dbReference type="Pfam" id="PF09317"/>
    </source>
</evidence>
<evidence type="ECO:0000313" key="16">
    <source>
        <dbReference type="EMBL" id="GGO76866.1"/>
    </source>
</evidence>
<dbReference type="EMBL" id="BMLT01000001">
    <property type="protein sequence ID" value="GGO76866.1"/>
    <property type="molecule type" value="Genomic_DNA"/>
</dbReference>
<dbReference type="InterPro" id="IPR046373">
    <property type="entry name" value="Acyl-CoA_Oxase/DH_mid-dom_sf"/>
</dbReference>
<dbReference type="Pfam" id="PF02770">
    <property type="entry name" value="Acyl-CoA_dh_M"/>
    <property type="match status" value="1"/>
</dbReference>
<dbReference type="Pfam" id="PF02771">
    <property type="entry name" value="Acyl-CoA_dh_N"/>
    <property type="match status" value="1"/>
</dbReference>
<dbReference type="PANTHER" id="PTHR48083:SF33">
    <property type="entry name" value="ACYL-COENZYME A DEHYDROGENASE"/>
    <property type="match status" value="1"/>
</dbReference>
<feature type="domain" description="Acyl-CoA dehydrogenase C-terminal bacterial-type" evidence="15">
    <location>
        <begin position="460"/>
        <end position="733"/>
    </location>
</feature>
<evidence type="ECO:0000256" key="11">
    <source>
        <dbReference type="ARBA" id="ARBA00049247"/>
    </source>
</evidence>
<feature type="domain" description="Acyl-CoA dehydrogenase/oxidase C-terminal" evidence="12">
    <location>
        <begin position="306"/>
        <end position="453"/>
    </location>
</feature>
<comment type="pathway">
    <text evidence="2">Lipid metabolism; fatty acid beta-oxidation.</text>
</comment>
<dbReference type="InterPro" id="IPR009100">
    <property type="entry name" value="AcylCoA_DH/oxidase_NM_dom_sf"/>
</dbReference>
<dbReference type="InterPro" id="IPR015396">
    <property type="entry name" value="FadE_C"/>
</dbReference>
<evidence type="ECO:0000256" key="7">
    <source>
        <dbReference type="ARBA" id="ARBA00022630"/>
    </source>
</evidence>
<dbReference type="GO" id="GO:0004466">
    <property type="term" value="F:long-chain fatty acyl-CoA dehydrogenase activity"/>
    <property type="evidence" value="ECO:0007669"/>
    <property type="project" value="UniProtKB-EC"/>
</dbReference>
<comment type="catalytic activity">
    <reaction evidence="10">
        <text>a medium-chain 2,3-saturated fatty acyl-CoA + oxidized [electron-transfer flavoprotein] + H(+) = a medium-chain (2E)-enoyl-CoA + reduced [electron-transfer flavoprotein]</text>
        <dbReference type="Rhea" id="RHEA:14477"/>
        <dbReference type="Rhea" id="RHEA-COMP:10685"/>
        <dbReference type="Rhea" id="RHEA-COMP:10686"/>
        <dbReference type="ChEBI" id="CHEBI:15378"/>
        <dbReference type="ChEBI" id="CHEBI:57692"/>
        <dbReference type="ChEBI" id="CHEBI:58307"/>
        <dbReference type="ChEBI" id="CHEBI:83723"/>
        <dbReference type="ChEBI" id="CHEBI:83726"/>
        <dbReference type="EC" id="1.3.8.7"/>
    </reaction>
</comment>
<evidence type="ECO:0000256" key="5">
    <source>
        <dbReference type="ARBA" id="ARBA00012040"/>
    </source>
</evidence>
<organism evidence="16 17">
    <name type="scientific">Marinobacterium nitratireducens</name>
    <dbReference type="NCBI Taxonomy" id="518897"/>
    <lineage>
        <taxon>Bacteria</taxon>
        <taxon>Pseudomonadati</taxon>
        <taxon>Pseudomonadota</taxon>
        <taxon>Gammaproteobacteria</taxon>
        <taxon>Oceanospirillales</taxon>
        <taxon>Oceanospirillaceae</taxon>
        <taxon>Marinobacterium</taxon>
    </lineage>
</organism>
<comment type="similarity">
    <text evidence="3">Belongs to the acyl-CoA dehydrogenase family.</text>
</comment>
<dbReference type="NCBIfam" id="NF009586">
    <property type="entry name" value="PRK13026.1"/>
    <property type="match status" value="1"/>
</dbReference>
<keyword evidence="8" id="KW-0274">FAD</keyword>
<dbReference type="Proteomes" id="UP000599578">
    <property type="component" value="Unassembled WGS sequence"/>
</dbReference>
<feature type="domain" description="Acyl-CoA oxidase/dehydrogenase middle" evidence="13">
    <location>
        <begin position="183"/>
        <end position="274"/>
    </location>
</feature>
<dbReference type="Pfam" id="PF00441">
    <property type="entry name" value="Acyl-CoA_dh_1"/>
    <property type="match status" value="1"/>
</dbReference>
<proteinExistence type="inferred from homology"/>
<evidence type="ECO:0000256" key="1">
    <source>
        <dbReference type="ARBA" id="ARBA00001974"/>
    </source>
</evidence>
<keyword evidence="7" id="KW-0285">Flavoprotein</keyword>
<reference evidence="16 17" key="1">
    <citation type="journal article" date="2014" name="Int. J. Syst. Evol. Microbiol.">
        <title>Complete genome sequence of Corynebacterium casei LMG S-19264T (=DSM 44701T), isolated from a smear-ripened cheese.</title>
        <authorList>
            <consortium name="US DOE Joint Genome Institute (JGI-PGF)"/>
            <person name="Walter F."/>
            <person name="Albersmeier A."/>
            <person name="Kalinowski J."/>
            <person name="Ruckert C."/>
        </authorList>
    </citation>
    <scope>NUCLEOTIDE SEQUENCE [LARGE SCALE GENOMIC DNA]</scope>
    <source>
        <strain evidence="16 17">CGMCC 1.7286</strain>
    </source>
</reference>
<evidence type="ECO:0000256" key="4">
    <source>
        <dbReference type="ARBA" id="ARBA00012033"/>
    </source>
</evidence>
<evidence type="ECO:0000256" key="2">
    <source>
        <dbReference type="ARBA" id="ARBA00005005"/>
    </source>
</evidence>
<comment type="catalytic activity">
    <reaction evidence="11">
        <text>a long-chain 2,3-saturated fatty acyl-CoA + oxidized [electron-transfer flavoprotein] + H(+) = a long-chain (2E)-enoyl-CoA + reduced [electron-transfer flavoprotein]</text>
        <dbReference type="Rhea" id="RHEA:17721"/>
        <dbReference type="Rhea" id="RHEA-COMP:10685"/>
        <dbReference type="Rhea" id="RHEA-COMP:10686"/>
        <dbReference type="ChEBI" id="CHEBI:15378"/>
        <dbReference type="ChEBI" id="CHEBI:57692"/>
        <dbReference type="ChEBI" id="CHEBI:58307"/>
        <dbReference type="ChEBI" id="CHEBI:83721"/>
        <dbReference type="ChEBI" id="CHEBI:83727"/>
        <dbReference type="EC" id="1.3.8.8"/>
    </reaction>
</comment>
<dbReference type="CDD" id="cd00567">
    <property type="entry name" value="ACAD"/>
    <property type="match status" value="1"/>
</dbReference>
<dbReference type="SUPFAM" id="SSF47203">
    <property type="entry name" value="Acyl-CoA dehydrogenase C-terminal domain-like"/>
    <property type="match status" value="1"/>
</dbReference>
<evidence type="ECO:0000256" key="9">
    <source>
        <dbReference type="ARBA" id="ARBA00023002"/>
    </source>
</evidence>
<evidence type="ECO:0000256" key="8">
    <source>
        <dbReference type="ARBA" id="ARBA00022827"/>
    </source>
</evidence>
<dbReference type="GO" id="GO:0005737">
    <property type="term" value="C:cytoplasm"/>
    <property type="evidence" value="ECO:0007669"/>
    <property type="project" value="TreeGrafter"/>
</dbReference>
<dbReference type="SUPFAM" id="SSF56645">
    <property type="entry name" value="Acyl-CoA dehydrogenase NM domain-like"/>
    <property type="match status" value="1"/>
</dbReference>
<evidence type="ECO:0000256" key="6">
    <source>
        <dbReference type="ARBA" id="ARBA00020144"/>
    </source>
</evidence>
<protein>
    <recommendedName>
        <fullName evidence="6">Acyl-coenzyme A dehydrogenase</fullName>
        <ecNumber evidence="4">1.3.8.7</ecNumber>
        <ecNumber evidence="5">1.3.8.8</ecNumber>
    </recommendedName>
</protein>
<dbReference type="Gene3D" id="1.10.540.10">
    <property type="entry name" value="Acyl-CoA dehydrogenase/oxidase, N-terminal domain"/>
    <property type="match status" value="1"/>
</dbReference>
<evidence type="ECO:0000256" key="10">
    <source>
        <dbReference type="ARBA" id="ARBA00047882"/>
    </source>
</evidence>
<dbReference type="Gene3D" id="1.20.140.10">
    <property type="entry name" value="Butyryl-CoA Dehydrogenase, subunit A, domain 3"/>
    <property type="match status" value="1"/>
</dbReference>
<keyword evidence="9" id="KW-0560">Oxidoreductase</keyword>
<feature type="domain" description="Acyl-CoA dehydrogenase/oxidase N-terminal" evidence="14">
    <location>
        <begin position="85"/>
        <end position="178"/>
    </location>
</feature>
<dbReference type="RefSeq" id="WP_188857936.1">
    <property type="nucleotide sequence ID" value="NZ_BMLT01000001.1"/>
</dbReference>
<dbReference type="EC" id="1.3.8.7" evidence="4"/>
<dbReference type="InterPro" id="IPR009075">
    <property type="entry name" value="AcylCo_DH/oxidase_C"/>
</dbReference>
<dbReference type="FunFam" id="1.20.140.10:FF:000009">
    <property type="entry name" value="Acyl-CoA dehydrogenase"/>
    <property type="match status" value="1"/>
</dbReference>
<dbReference type="Gene3D" id="2.40.110.10">
    <property type="entry name" value="Butyryl-CoA Dehydrogenase, subunit A, domain 2"/>
    <property type="match status" value="1"/>
</dbReference>
<dbReference type="PANTHER" id="PTHR48083">
    <property type="entry name" value="MEDIUM-CHAIN SPECIFIC ACYL-COA DEHYDROGENASE, MITOCHONDRIAL-RELATED"/>
    <property type="match status" value="1"/>
</dbReference>
<sequence>MSTNALSRWRRRYISGPLLRRVRKLMPPISQTEREALEAGGLWWDAELLSGKPDWQRLLDSGPTRLSDTEQAFIDGPVEQLCAMIDDWQISFEKRAVPDEIWDFLAARGFFGMIIPPSYGGLGFSAQAHSEVVARVASRSIAVAVTLMVPNSLGPGELLLEYGTQAQKDHYLPRLADGREIPCFALTSPEAGSDAASMVDRGQVCEGDYLGEPVLGMRVNWRKRYITLGPRATLMGLAFKLEDPDRLLGDEPCPGITLALIPTDTPGVRIGRRHYPAMQAFLNGPNEGQDVFVPLDWVIGGRDGVGRGWVMLMSALSAGRSVSLPSLSVGAARLACRTTGAYARIREQFGLPVGRFEGVQEVLGRMAGELYLLDAARRATAQALDHGHNPAVCSAMLKVQATQRLREIIVDAMDVHGGKAICDGPHNYLGGIFRALPVAITVEGANILTRSLIVFGQGAVRCHPFLLKEIEAARNEDQEAALAGFDALLLDHLEFFCATYARALIHGLSYGRFAAAPKGAGELKPVYRQLSRYSAGLTWISEMCLLSLGGELKRREMLSARLGDILGELYLLSMLLKGFEDAGRPEQERPLLRYCLQQGYHCIEQHFDAVICNFPSRALAFLFRRVLFPFGRWQKPADDSLVIACAELLMTEGPARERLTGGIFHGNPDDGVDRVEQAFRQTLAVEPLRQRLRHAGVDSVSEALRQGLVSAAEAGQLEAADAAVALAIEVDAFDSL</sequence>
<gene>
    <name evidence="16" type="primary">fadE</name>
    <name evidence="16" type="ORF">GCM10011348_05090</name>
</gene>
<dbReference type="InterPro" id="IPR013786">
    <property type="entry name" value="AcylCoA_DH/ox_N"/>
</dbReference>
<dbReference type="NCBIfam" id="NF007000">
    <property type="entry name" value="PRK09463.1"/>
    <property type="match status" value="1"/>
</dbReference>
<dbReference type="InterPro" id="IPR037069">
    <property type="entry name" value="AcylCoA_DH/ox_N_sf"/>
</dbReference>
<comment type="caution">
    <text evidence="16">The sequence shown here is derived from an EMBL/GenBank/DDBJ whole genome shotgun (WGS) entry which is preliminary data.</text>
</comment>
<dbReference type="Pfam" id="PF09317">
    <property type="entry name" value="ACDH_C"/>
    <property type="match status" value="1"/>
</dbReference>
<comment type="cofactor">
    <cofactor evidence="1">
        <name>FAD</name>
        <dbReference type="ChEBI" id="CHEBI:57692"/>
    </cofactor>
</comment>
<dbReference type="InterPro" id="IPR036250">
    <property type="entry name" value="AcylCo_DH-like_C"/>
</dbReference>
<dbReference type="FunFam" id="1.10.540.10:FF:000004">
    <property type="entry name" value="Acyl-CoA dehydrogenase"/>
    <property type="match status" value="1"/>
</dbReference>
<name>A0A917Z6Y2_9GAMM</name>
<evidence type="ECO:0000256" key="3">
    <source>
        <dbReference type="ARBA" id="ARBA00009347"/>
    </source>
</evidence>
<evidence type="ECO:0000259" key="12">
    <source>
        <dbReference type="Pfam" id="PF00441"/>
    </source>
</evidence>
<accession>A0A917Z6Y2</accession>